<evidence type="ECO:0000313" key="2">
    <source>
        <dbReference type="WBParaSite" id="Pan_g22848.t1"/>
    </source>
</evidence>
<accession>A0A7E4VMT3</accession>
<keyword evidence="1" id="KW-1185">Reference proteome</keyword>
<sequence length="413" mass="46965">MAVEPGTVLRIVLNALYLLFVNYVEVLKAVYRHFTHTTQINPKSARLTRILYRFKRDPEEISRREDFLTIDNGVISKEELKNPRWTVYSLDKRGAVFIELPRPLGEYTIEKEPFVFVPMFEEAIRCAEMDLDSYVALSEELDSAKNPQKTVLFTNTARCASTLFGKMLHHEGHSRVLAEHHVLVILAIGNAEGYWSDADVEKLLPPSVHFLQNAFPKDEILVLKTTSTEAKLVPAFKKVLPDVKHVFMFRHNGRESVERMLRRDNGQEALLKLYAFCPQLSTAFGYLAASEGLLIRELHPTNLVEFSMLVYAGPYLIYAENKDSFDVPIVWHNELIKNTEAVLKVVYEGLGLPLDLIEAAKAHLKQDSQAGTFLSRAALADVKCAEITPEQNEILKRYAARMKVEPEVSGLYD</sequence>
<organism evidence="1 2">
    <name type="scientific">Panagrellus redivivus</name>
    <name type="common">Microworm</name>
    <dbReference type="NCBI Taxonomy" id="6233"/>
    <lineage>
        <taxon>Eukaryota</taxon>
        <taxon>Metazoa</taxon>
        <taxon>Ecdysozoa</taxon>
        <taxon>Nematoda</taxon>
        <taxon>Chromadorea</taxon>
        <taxon>Rhabditida</taxon>
        <taxon>Tylenchina</taxon>
        <taxon>Panagrolaimomorpha</taxon>
        <taxon>Panagrolaimoidea</taxon>
        <taxon>Panagrolaimidae</taxon>
        <taxon>Panagrellus</taxon>
    </lineage>
</organism>
<protein>
    <submittedName>
        <fullName evidence="2">Glycosyltransferase family 1 protein</fullName>
    </submittedName>
</protein>
<reference evidence="2" key="2">
    <citation type="submission" date="2020-10" db="UniProtKB">
        <authorList>
            <consortium name="WormBaseParasite"/>
        </authorList>
    </citation>
    <scope>IDENTIFICATION</scope>
</reference>
<dbReference type="InterPro" id="IPR027417">
    <property type="entry name" value="P-loop_NTPase"/>
</dbReference>
<dbReference type="PANTHER" id="PTHR33844:SF1">
    <property type="entry name" value="SULFOTRANSFERASE DOMAIN-CONTAINING PROTEIN"/>
    <property type="match status" value="1"/>
</dbReference>
<name>A0A7E4VMT3_PANRE</name>
<proteinExistence type="predicted"/>
<evidence type="ECO:0000313" key="1">
    <source>
        <dbReference type="Proteomes" id="UP000492821"/>
    </source>
</evidence>
<dbReference type="Gene3D" id="3.40.50.300">
    <property type="entry name" value="P-loop containing nucleotide triphosphate hydrolases"/>
    <property type="match status" value="1"/>
</dbReference>
<reference evidence="1" key="1">
    <citation type="journal article" date="2013" name="Genetics">
        <title>The draft genome and transcriptome of Panagrellus redivivus are shaped by the harsh demands of a free-living lifestyle.</title>
        <authorList>
            <person name="Srinivasan J."/>
            <person name="Dillman A.R."/>
            <person name="Macchietto M.G."/>
            <person name="Heikkinen L."/>
            <person name="Lakso M."/>
            <person name="Fracchia K.M."/>
            <person name="Antoshechkin I."/>
            <person name="Mortazavi A."/>
            <person name="Wong G."/>
            <person name="Sternberg P.W."/>
        </authorList>
    </citation>
    <scope>NUCLEOTIDE SEQUENCE [LARGE SCALE GENOMIC DNA]</scope>
    <source>
        <strain evidence="1">MT8872</strain>
    </source>
</reference>
<dbReference type="AlphaFoldDB" id="A0A7E4VMT3"/>
<dbReference type="PANTHER" id="PTHR33844">
    <property type="entry name" value="SULFOTRANSFER_1 DOMAIN-CONTAINING PROTEIN"/>
    <property type="match status" value="1"/>
</dbReference>
<dbReference type="SUPFAM" id="SSF52540">
    <property type="entry name" value="P-loop containing nucleoside triphosphate hydrolases"/>
    <property type="match status" value="1"/>
</dbReference>
<dbReference type="WBParaSite" id="Pan_g22848.t1">
    <property type="protein sequence ID" value="Pan_g22848.t1"/>
    <property type="gene ID" value="Pan_g22848"/>
</dbReference>
<dbReference type="Proteomes" id="UP000492821">
    <property type="component" value="Unassembled WGS sequence"/>
</dbReference>